<dbReference type="SUPFAM" id="SSF46785">
    <property type="entry name" value="Winged helix' DNA-binding domain"/>
    <property type="match status" value="1"/>
</dbReference>
<keyword evidence="4" id="KW-0238">DNA-binding</keyword>
<keyword evidence="2" id="KW-0663">Pyridoxal phosphate</keyword>
<sequence length="490" mass="55618">MLPFVNLLIINRKSAVPVYLQIANQLTALIRRGVLKSKQKLPSSRELADLLQVHRKTIVAAYSEIQMQGWTTTSPKRGVFVSSALPELTPVKWEKDGPYERLSVPLPFYRVNTHYIAEPTVESSKYDWVIDDGLPDARIAPLEALIREYKIRIQKNFLFKNNAGTLSPGSLSLRETLLSYLAETRGIQAITPNILITQGAQMGIFMSAQLLLRPGDYVVVGEPGYFMANSVFESLEANILRALVDKDGIDVDQVEEFCLKYNVKMLYIIPHHHHPTTVTLSPQRRMQLIALAEKFNFVIVEDDYDYDFHYHSAPYLPLVSYNSNRIIYIGSLTKCLAPSIRIGFMVAPVELIDEAIKIRRSISLRGDFIMEEALSVLIASGDINRHIKKSNKIYMHRRDLLCELMRQHLQDFVTFDIPTGGMAVWIKFGKGYPLKKIASNAAKHRLLMSDGTKYNTHNEDYNAIRFGFASLTDIELTEVIQLLKASLQKA</sequence>
<proteinExistence type="inferred from homology"/>
<dbReference type="InterPro" id="IPR015424">
    <property type="entry name" value="PyrdxlP-dep_Trfase"/>
</dbReference>
<dbReference type="RefSeq" id="WP_093332658.1">
    <property type="nucleotide sequence ID" value="NZ_FOAF01000015.1"/>
</dbReference>
<evidence type="ECO:0000256" key="5">
    <source>
        <dbReference type="ARBA" id="ARBA00023163"/>
    </source>
</evidence>
<dbReference type="SMART" id="SM00345">
    <property type="entry name" value="HTH_GNTR"/>
    <property type="match status" value="1"/>
</dbReference>
<dbReference type="Gene3D" id="3.40.640.10">
    <property type="entry name" value="Type I PLP-dependent aspartate aminotransferase-like (Major domain)"/>
    <property type="match status" value="1"/>
</dbReference>
<dbReference type="InterPro" id="IPR004839">
    <property type="entry name" value="Aminotransferase_I/II_large"/>
</dbReference>
<feature type="domain" description="HTH gntR-type" evidence="6">
    <location>
        <begin position="16"/>
        <end position="84"/>
    </location>
</feature>
<keyword evidence="3" id="KW-0805">Transcription regulation</keyword>
<dbReference type="OrthoDB" id="594134at2"/>
<dbReference type="PANTHER" id="PTHR46577">
    <property type="entry name" value="HTH-TYPE TRANSCRIPTIONAL REGULATORY PROTEIN GABR"/>
    <property type="match status" value="1"/>
</dbReference>
<evidence type="ECO:0000256" key="1">
    <source>
        <dbReference type="ARBA" id="ARBA00005384"/>
    </source>
</evidence>
<keyword evidence="5" id="KW-0804">Transcription</keyword>
<reference evidence="8" key="1">
    <citation type="submission" date="2016-10" db="EMBL/GenBank/DDBJ databases">
        <authorList>
            <person name="Varghese N."/>
            <person name="Submissions S."/>
        </authorList>
    </citation>
    <scope>NUCLEOTIDE SEQUENCE [LARGE SCALE GENOMIC DNA]</scope>
    <source>
        <strain evidence="8">DSM 18733</strain>
    </source>
</reference>
<dbReference type="PANTHER" id="PTHR46577:SF2">
    <property type="entry name" value="TRANSCRIPTIONAL REGULATORY PROTEIN"/>
    <property type="match status" value="1"/>
</dbReference>
<comment type="similarity">
    <text evidence="1">In the C-terminal section; belongs to the class-I pyridoxal-phosphate-dependent aminotransferase family.</text>
</comment>
<keyword evidence="7" id="KW-0808">Transferase</keyword>
<dbReference type="CDD" id="cd07377">
    <property type="entry name" value="WHTH_GntR"/>
    <property type="match status" value="1"/>
</dbReference>
<evidence type="ECO:0000256" key="4">
    <source>
        <dbReference type="ARBA" id="ARBA00023125"/>
    </source>
</evidence>
<dbReference type="GO" id="GO:0008483">
    <property type="term" value="F:transaminase activity"/>
    <property type="evidence" value="ECO:0007669"/>
    <property type="project" value="UniProtKB-KW"/>
</dbReference>
<dbReference type="SUPFAM" id="SSF53383">
    <property type="entry name" value="PLP-dependent transferases"/>
    <property type="match status" value="1"/>
</dbReference>
<dbReference type="InterPro" id="IPR051446">
    <property type="entry name" value="HTH_trans_reg/aminotransferase"/>
</dbReference>
<dbReference type="GO" id="GO:0030170">
    <property type="term" value="F:pyridoxal phosphate binding"/>
    <property type="evidence" value="ECO:0007669"/>
    <property type="project" value="InterPro"/>
</dbReference>
<dbReference type="InterPro" id="IPR000524">
    <property type="entry name" value="Tscrpt_reg_HTH_GntR"/>
</dbReference>
<protein>
    <submittedName>
        <fullName evidence="7">GntR family transcriptional regulator / MocR family aminotransferase</fullName>
    </submittedName>
</protein>
<gene>
    <name evidence="7" type="ORF">SAMN05661044_05434</name>
</gene>
<evidence type="ECO:0000256" key="2">
    <source>
        <dbReference type="ARBA" id="ARBA00022898"/>
    </source>
</evidence>
<dbReference type="STRING" id="407022.SAMN05661044_05434"/>
<evidence type="ECO:0000313" key="8">
    <source>
        <dbReference type="Proteomes" id="UP000199421"/>
    </source>
</evidence>
<accession>A0A1H7Z7Y1</accession>
<dbReference type="CDD" id="cd00609">
    <property type="entry name" value="AAT_like"/>
    <property type="match status" value="1"/>
</dbReference>
<evidence type="ECO:0000256" key="3">
    <source>
        <dbReference type="ARBA" id="ARBA00023015"/>
    </source>
</evidence>
<dbReference type="AlphaFoldDB" id="A0A1H7Z7Y1"/>
<dbReference type="GO" id="GO:0003677">
    <property type="term" value="F:DNA binding"/>
    <property type="evidence" value="ECO:0007669"/>
    <property type="project" value="UniProtKB-KW"/>
</dbReference>
<dbReference type="InterPro" id="IPR036388">
    <property type="entry name" value="WH-like_DNA-bd_sf"/>
</dbReference>
<dbReference type="InterPro" id="IPR015421">
    <property type="entry name" value="PyrdxlP-dep_Trfase_major"/>
</dbReference>
<organism evidence="7 8">
    <name type="scientific">Olivibacter domesticus</name>
    <name type="common">Pseudosphingobacterium domesticum</name>
    <dbReference type="NCBI Taxonomy" id="407022"/>
    <lineage>
        <taxon>Bacteria</taxon>
        <taxon>Pseudomonadati</taxon>
        <taxon>Bacteroidota</taxon>
        <taxon>Sphingobacteriia</taxon>
        <taxon>Sphingobacteriales</taxon>
        <taxon>Sphingobacteriaceae</taxon>
        <taxon>Olivibacter</taxon>
    </lineage>
</organism>
<dbReference type="Proteomes" id="UP000199421">
    <property type="component" value="Unassembled WGS sequence"/>
</dbReference>
<dbReference type="Pfam" id="PF00392">
    <property type="entry name" value="GntR"/>
    <property type="match status" value="1"/>
</dbReference>
<dbReference type="Gene3D" id="1.10.10.10">
    <property type="entry name" value="Winged helix-like DNA-binding domain superfamily/Winged helix DNA-binding domain"/>
    <property type="match status" value="1"/>
</dbReference>
<dbReference type="EMBL" id="FOAF01000015">
    <property type="protein sequence ID" value="SEM53678.1"/>
    <property type="molecule type" value="Genomic_DNA"/>
</dbReference>
<dbReference type="GO" id="GO:0003700">
    <property type="term" value="F:DNA-binding transcription factor activity"/>
    <property type="evidence" value="ECO:0007669"/>
    <property type="project" value="InterPro"/>
</dbReference>
<keyword evidence="7" id="KW-0032">Aminotransferase</keyword>
<dbReference type="InterPro" id="IPR036390">
    <property type="entry name" value="WH_DNA-bd_sf"/>
</dbReference>
<dbReference type="Pfam" id="PF00155">
    <property type="entry name" value="Aminotran_1_2"/>
    <property type="match status" value="1"/>
</dbReference>
<name>A0A1H7Z7Y1_OLID1</name>
<dbReference type="PROSITE" id="PS50949">
    <property type="entry name" value="HTH_GNTR"/>
    <property type="match status" value="1"/>
</dbReference>
<keyword evidence="8" id="KW-1185">Reference proteome</keyword>
<evidence type="ECO:0000313" key="7">
    <source>
        <dbReference type="EMBL" id="SEM53678.1"/>
    </source>
</evidence>
<evidence type="ECO:0000259" key="6">
    <source>
        <dbReference type="PROSITE" id="PS50949"/>
    </source>
</evidence>